<evidence type="ECO:0000256" key="1">
    <source>
        <dbReference type="SAM" id="Phobius"/>
    </source>
</evidence>
<keyword evidence="1" id="KW-0472">Membrane</keyword>
<gene>
    <name evidence="2" type="ORF">TMPK1_12440</name>
</gene>
<dbReference type="Proteomes" id="UP000681075">
    <property type="component" value="Unassembled WGS sequence"/>
</dbReference>
<feature type="transmembrane region" description="Helical" evidence="1">
    <location>
        <begin position="73"/>
        <end position="95"/>
    </location>
</feature>
<dbReference type="SUPFAM" id="SSF52096">
    <property type="entry name" value="ClpP/crotonase"/>
    <property type="match status" value="1"/>
</dbReference>
<evidence type="ECO:0000313" key="2">
    <source>
        <dbReference type="EMBL" id="GIL39007.1"/>
    </source>
</evidence>
<keyword evidence="3" id="KW-1185">Reference proteome</keyword>
<sequence length="500" mass="52862">MAQSYWVGFWLVGVAINVALYVAGGDLESHTTSYNMWFALGAVLVGALIGIWQIVGVWRAAAHASRRVWRGLVRLHMALVASALVLAVLFVGVMIDQIAPLLAGIDPLGSASIETLRGGRVVSLRGPIGSGDAQRFAAVMQRSPNAKLLLLDSPGGRINEAFQMADVVAARGVTTAIVQGRCASACTLLFANGKDRLSSKAVFGFHRPGGLPGSQVLLRVSKLDEVFRTKLVRAGIDGAFADRGLAVPTSSLWTPTIEELTAAHVVTGPAVAPLGVALAQPPQAQLERDFASSQLLEAMRTSKRSNAIWLTAASVAATYGLAGASAADLEAATRPEWGHAASLAMTGADAAQLDRLMQHSLEIMRAQQATAPQLCHARLMRFPVEDTSLSPAQQAREREIALAALTAEPLPASQRVVIETVAGLKTEVLARARAKAKVSEADVASFTTRRGRDDAHCRYKIALGEELAALPDAQRTRLLRVLNGTGVFARPDLTITTGGT</sequence>
<dbReference type="Gene3D" id="3.90.226.10">
    <property type="entry name" value="2-enoyl-CoA Hydratase, Chain A, domain 1"/>
    <property type="match status" value="1"/>
</dbReference>
<organism evidence="2 3">
    <name type="scientific">Roseiterribacter gracilis</name>
    <dbReference type="NCBI Taxonomy" id="2812848"/>
    <lineage>
        <taxon>Bacteria</taxon>
        <taxon>Pseudomonadati</taxon>
        <taxon>Pseudomonadota</taxon>
        <taxon>Alphaproteobacteria</taxon>
        <taxon>Rhodospirillales</taxon>
        <taxon>Roseiterribacteraceae</taxon>
        <taxon>Roseiterribacter</taxon>
    </lineage>
</organism>
<evidence type="ECO:0000313" key="3">
    <source>
        <dbReference type="Proteomes" id="UP000681075"/>
    </source>
</evidence>
<accession>A0A8S8XCH9</accession>
<reference evidence="2" key="1">
    <citation type="submission" date="2021-02" db="EMBL/GenBank/DDBJ databases">
        <title>Genome sequence of Rhodospirillales sp. strain TMPK1 isolated from soil.</title>
        <authorList>
            <person name="Nakai R."/>
            <person name="Kusada H."/>
            <person name="Tamaki H."/>
        </authorList>
    </citation>
    <scope>NUCLEOTIDE SEQUENCE</scope>
    <source>
        <strain evidence="2">TMPK1</strain>
    </source>
</reference>
<dbReference type="AlphaFoldDB" id="A0A8S8XCH9"/>
<keyword evidence="1" id="KW-1133">Transmembrane helix</keyword>
<dbReference type="InterPro" id="IPR029045">
    <property type="entry name" value="ClpP/crotonase-like_dom_sf"/>
</dbReference>
<comment type="caution">
    <text evidence="2">The sequence shown here is derived from an EMBL/GenBank/DDBJ whole genome shotgun (WGS) entry which is preliminary data.</text>
</comment>
<name>A0A8S8XCH9_9PROT</name>
<protein>
    <submittedName>
        <fullName evidence="2">Uncharacterized protein</fullName>
    </submittedName>
</protein>
<dbReference type="EMBL" id="BOPV01000001">
    <property type="protein sequence ID" value="GIL39007.1"/>
    <property type="molecule type" value="Genomic_DNA"/>
</dbReference>
<feature type="transmembrane region" description="Helical" evidence="1">
    <location>
        <begin position="7"/>
        <end position="24"/>
    </location>
</feature>
<keyword evidence="1" id="KW-0812">Transmembrane</keyword>
<proteinExistence type="predicted"/>
<feature type="transmembrane region" description="Helical" evidence="1">
    <location>
        <begin position="36"/>
        <end position="61"/>
    </location>
</feature>